<dbReference type="AlphaFoldDB" id="A0A2V4N444"/>
<sequence>MSAERDWTHLRERLADIGELAAEIEPGLEWGTYRFLFAVITVMAQDAAVLAGQLEAELVRLATEHGVELPPMDLGGGLHGEAGASAPAVDSAAVWEGL</sequence>
<proteinExistence type="predicted"/>
<organism evidence="1 2">
    <name type="scientific">Streptomyces tateyamensis</name>
    <dbReference type="NCBI Taxonomy" id="565073"/>
    <lineage>
        <taxon>Bacteria</taxon>
        <taxon>Bacillati</taxon>
        <taxon>Actinomycetota</taxon>
        <taxon>Actinomycetes</taxon>
        <taxon>Kitasatosporales</taxon>
        <taxon>Streptomycetaceae</taxon>
        <taxon>Streptomyces</taxon>
    </lineage>
</organism>
<comment type="caution">
    <text evidence="1">The sequence shown here is derived from an EMBL/GenBank/DDBJ whole genome shotgun (WGS) entry which is preliminary data.</text>
</comment>
<gene>
    <name evidence="1" type="ORF">C7C46_16050</name>
</gene>
<reference evidence="1 2" key="1">
    <citation type="submission" date="2018-03" db="EMBL/GenBank/DDBJ databases">
        <title>Bioinformatic expansion and discovery of thiopeptide antibiotics.</title>
        <authorList>
            <person name="Schwalen C.J."/>
            <person name="Hudson G.A."/>
            <person name="Mitchell D.A."/>
        </authorList>
    </citation>
    <scope>NUCLEOTIDE SEQUENCE [LARGE SCALE GENOMIC DNA]</scope>
    <source>
        <strain evidence="1 2">ATCC 21389</strain>
    </source>
</reference>
<keyword evidence="2" id="KW-1185">Reference proteome</keyword>
<dbReference type="Proteomes" id="UP000248039">
    <property type="component" value="Unassembled WGS sequence"/>
</dbReference>
<evidence type="ECO:0000313" key="1">
    <source>
        <dbReference type="EMBL" id="PYC78611.1"/>
    </source>
</evidence>
<accession>A0A2V4N444</accession>
<name>A0A2V4N444_9ACTN</name>
<dbReference type="OrthoDB" id="4350937at2"/>
<protein>
    <submittedName>
        <fullName evidence="1">Uncharacterized protein</fullName>
    </submittedName>
</protein>
<evidence type="ECO:0000313" key="2">
    <source>
        <dbReference type="Proteomes" id="UP000248039"/>
    </source>
</evidence>
<dbReference type="EMBL" id="PYBW01000049">
    <property type="protein sequence ID" value="PYC78611.1"/>
    <property type="molecule type" value="Genomic_DNA"/>
</dbReference>
<dbReference type="RefSeq" id="WP_110670181.1">
    <property type="nucleotide sequence ID" value="NZ_PYBW01000049.1"/>
</dbReference>